<feature type="transmembrane region" description="Helical" evidence="11">
    <location>
        <begin position="219"/>
        <end position="238"/>
    </location>
</feature>
<keyword evidence="2" id="KW-0813">Transport</keyword>
<evidence type="ECO:0000256" key="10">
    <source>
        <dbReference type="ARBA" id="ARBA00025753"/>
    </source>
</evidence>
<protein>
    <recommendedName>
        <fullName evidence="12">Citrate transporter-like domain-containing protein</fullName>
    </recommendedName>
</protein>
<dbReference type="InterPro" id="IPR004680">
    <property type="entry name" value="Cit_transptr-like_dom"/>
</dbReference>
<keyword evidence="3" id="KW-0050">Antiport</keyword>
<dbReference type="Pfam" id="PF03600">
    <property type="entry name" value="CitMHS"/>
    <property type="match status" value="1"/>
</dbReference>
<evidence type="ECO:0000313" key="14">
    <source>
        <dbReference type="Proteomes" id="UP000177050"/>
    </source>
</evidence>
<organism evidence="13 14">
    <name type="scientific">Candidatus Roizmanbacteria bacterium RIFOXYD1_FULL_38_12</name>
    <dbReference type="NCBI Taxonomy" id="1802093"/>
    <lineage>
        <taxon>Bacteria</taxon>
        <taxon>Candidatus Roizmaniibacteriota</taxon>
    </lineage>
</organism>
<keyword evidence="8 11" id="KW-0472">Membrane</keyword>
<dbReference type="Proteomes" id="UP000177050">
    <property type="component" value="Unassembled WGS sequence"/>
</dbReference>
<comment type="caution">
    <text evidence="13">The sequence shown here is derived from an EMBL/GenBank/DDBJ whole genome shotgun (WGS) entry which is preliminary data.</text>
</comment>
<dbReference type="PANTHER" id="PTHR43269">
    <property type="entry name" value="SODIUM/PROTON ANTIPORTER 1-RELATED"/>
    <property type="match status" value="1"/>
</dbReference>
<evidence type="ECO:0000256" key="2">
    <source>
        <dbReference type="ARBA" id="ARBA00022448"/>
    </source>
</evidence>
<evidence type="ECO:0000256" key="7">
    <source>
        <dbReference type="ARBA" id="ARBA00023065"/>
    </source>
</evidence>
<keyword evidence="9" id="KW-0739">Sodium transport</keyword>
<feature type="transmembrane region" description="Helical" evidence="11">
    <location>
        <begin position="283"/>
        <end position="302"/>
    </location>
</feature>
<dbReference type="GO" id="GO:0006814">
    <property type="term" value="P:sodium ion transport"/>
    <property type="evidence" value="ECO:0007669"/>
    <property type="project" value="UniProtKB-KW"/>
</dbReference>
<feature type="transmembrane region" description="Helical" evidence="11">
    <location>
        <begin position="356"/>
        <end position="385"/>
    </location>
</feature>
<feature type="transmembrane region" description="Helical" evidence="11">
    <location>
        <begin position="61"/>
        <end position="82"/>
    </location>
</feature>
<keyword evidence="7" id="KW-0406">Ion transport</keyword>
<keyword evidence="5 11" id="KW-1133">Transmembrane helix</keyword>
<feature type="transmembrane region" description="Helical" evidence="11">
    <location>
        <begin position="102"/>
        <end position="126"/>
    </location>
</feature>
<comment type="subcellular location">
    <subcellularLocation>
        <location evidence="1">Membrane</location>
        <topology evidence="1">Multi-pass membrane protein</topology>
    </subcellularLocation>
</comment>
<name>A0A1F7L103_9BACT</name>
<sequence>MISFLSVIIFLLGYIAISQEHLTRVSKTSVSLILAAVLWFLVSIGGFTGIGPALSESGGEIFGLVIFLLSAMTLVEILTHYGLFNYIYQKLVELNLDDKGQFFIITFLAFIFSSFLDNLTTTIIFLQISIRFFKGKNLVRSASAIVIAANAGGVFSPIGDVTTTMLWLANKFSAQTIFQQGFLPSLVVFIVSTALIGRTIAKSAPDKIEKVSRLGRTEWIVISLCLMSFLLPLLMTLIHLPPYLGLLLGLGVVWLLVDLAKLRSSQSASLSVSIERFFQKTDIASLYFFIGILLSVSALSHLGILEIISQKVFTNTPSVSRIIIGNITIGGLSAIFDNIPLTAAAMEIIKTTDTSLWVLLAITTGVGGSLLLIGSAPGIIAMAIIEELNFKSYLKIATLPAIISYGSGLLVWYLQYILF</sequence>
<dbReference type="NCBIfam" id="NF038006">
    <property type="entry name" value="NhaD_1"/>
    <property type="match status" value="1"/>
</dbReference>
<feature type="transmembrane region" description="Helical" evidence="11">
    <location>
        <begin position="397"/>
        <end position="418"/>
    </location>
</feature>
<dbReference type="PANTHER" id="PTHR43269:SF2">
    <property type="entry name" value="SODIUM_PROTON ANTIPORTER 1-RELATED"/>
    <property type="match status" value="1"/>
</dbReference>
<evidence type="ECO:0000256" key="8">
    <source>
        <dbReference type="ARBA" id="ARBA00023136"/>
    </source>
</evidence>
<evidence type="ECO:0000256" key="4">
    <source>
        <dbReference type="ARBA" id="ARBA00022692"/>
    </source>
</evidence>
<evidence type="ECO:0000256" key="9">
    <source>
        <dbReference type="ARBA" id="ARBA00023201"/>
    </source>
</evidence>
<feature type="transmembrane region" description="Helical" evidence="11">
    <location>
        <begin position="138"/>
        <end position="158"/>
    </location>
</feature>
<evidence type="ECO:0000256" key="5">
    <source>
        <dbReference type="ARBA" id="ARBA00022989"/>
    </source>
</evidence>
<dbReference type="GO" id="GO:0015297">
    <property type="term" value="F:antiporter activity"/>
    <property type="evidence" value="ECO:0007669"/>
    <property type="project" value="UniProtKB-KW"/>
</dbReference>
<dbReference type="EMBL" id="MGBR01000001">
    <property type="protein sequence ID" value="OGK73802.1"/>
    <property type="molecule type" value="Genomic_DNA"/>
</dbReference>
<reference evidence="13 14" key="1">
    <citation type="journal article" date="2016" name="Nat. Commun.">
        <title>Thousands of microbial genomes shed light on interconnected biogeochemical processes in an aquifer system.</title>
        <authorList>
            <person name="Anantharaman K."/>
            <person name="Brown C.T."/>
            <person name="Hug L.A."/>
            <person name="Sharon I."/>
            <person name="Castelle C.J."/>
            <person name="Probst A.J."/>
            <person name="Thomas B.C."/>
            <person name="Singh A."/>
            <person name="Wilkins M.J."/>
            <person name="Karaoz U."/>
            <person name="Brodie E.L."/>
            <person name="Williams K.H."/>
            <person name="Hubbard S.S."/>
            <person name="Banfield J.F."/>
        </authorList>
    </citation>
    <scope>NUCLEOTIDE SEQUENCE [LARGE SCALE GENOMIC DNA]</scope>
</reference>
<evidence type="ECO:0000259" key="12">
    <source>
        <dbReference type="Pfam" id="PF03600"/>
    </source>
</evidence>
<dbReference type="AlphaFoldDB" id="A0A1F7L103"/>
<feature type="transmembrane region" description="Helical" evidence="11">
    <location>
        <begin position="178"/>
        <end position="198"/>
    </location>
</feature>
<keyword evidence="4 11" id="KW-0812">Transmembrane</keyword>
<evidence type="ECO:0000313" key="13">
    <source>
        <dbReference type="EMBL" id="OGK73802.1"/>
    </source>
</evidence>
<evidence type="ECO:0000256" key="1">
    <source>
        <dbReference type="ARBA" id="ARBA00004141"/>
    </source>
</evidence>
<evidence type="ECO:0000256" key="6">
    <source>
        <dbReference type="ARBA" id="ARBA00023053"/>
    </source>
</evidence>
<keyword evidence="6" id="KW-0915">Sodium</keyword>
<feature type="transmembrane region" description="Helical" evidence="11">
    <location>
        <begin position="322"/>
        <end position="344"/>
    </location>
</feature>
<dbReference type="GO" id="GO:0016020">
    <property type="term" value="C:membrane"/>
    <property type="evidence" value="ECO:0007669"/>
    <property type="project" value="UniProtKB-SubCell"/>
</dbReference>
<feature type="transmembrane region" description="Helical" evidence="11">
    <location>
        <begin position="244"/>
        <end position="262"/>
    </location>
</feature>
<evidence type="ECO:0000256" key="11">
    <source>
        <dbReference type="SAM" id="Phobius"/>
    </source>
</evidence>
<feature type="transmembrane region" description="Helical" evidence="11">
    <location>
        <begin position="28"/>
        <end position="49"/>
    </location>
</feature>
<proteinExistence type="inferred from homology"/>
<comment type="similarity">
    <text evidence="10">Belongs to the NhaD Na(+)/H(+) (TC 2.A.62) antiporter family.</text>
</comment>
<dbReference type="InterPro" id="IPR045016">
    <property type="entry name" value="NhaD-like"/>
</dbReference>
<evidence type="ECO:0000256" key="3">
    <source>
        <dbReference type="ARBA" id="ARBA00022449"/>
    </source>
</evidence>
<gene>
    <name evidence="13" type="ORF">A3K52_03405</name>
</gene>
<feature type="domain" description="Citrate transporter-like" evidence="12">
    <location>
        <begin position="24"/>
        <end position="364"/>
    </location>
</feature>
<accession>A0A1F7L103</accession>